<dbReference type="CDD" id="cd02042">
    <property type="entry name" value="ParAB_family"/>
    <property type="match status" value="1"/>
</dbReference>
<dbReference type="PANTHER" id="PTHR13696">
    <property type="entry name" value="P-LOOP CONTAINING NUCLEOSIDE TRIPHOSPHATE HYDROLASE"/>
    <property type="match status" value="1"/>
</dbReference>
<accession>A0AAX3YTQ7</accession>
<dbReference type="Proteomes" id="UP001231166">
    <property type="component" value="Plasmid pRho-VOC14-C86"/>
</dbReference>
<organism evidence="2 3">
    <name type="scientific">Rhodococcus opacus</name>
    <name type="common">Nocardia opaca</name>
    <dbReference type="NCBI Taxonomy" id="37919"/>
    <lineage>
        <taxon>Bacteria</taxon>
        <taxon>Bacillati</taxon>
        <taxon>Actinomycetota</taxon>
        <taxon>Actinomycetes</taxon>
        <taxon>Mycobacteriales</taxon>
        <taxon>Nocardiaceae</taxon>
        <taxon>Rhodococcus</taxon>
    </lineage>
</organism>
<dbReference type="InterPro" id="IPR050678">
    <property type="entry name" value="DNA_Partitioning_ATPase"/>
</dbReference>
<evidence type="ECO:0000259" key="1">
    <source>
        <dbReference type="Pfam" id="PF13614"/>
    </source>
</evidence>
<dbReference type="SUPFAM" id="SSF52540">
    <property type="entry name" value="P-loop containing nucleoside triphosphate hydrolases"/>
    <property type="match status" value="1"/>
</dbReference>
<reference evidence="2" key="1">
    <citation type="submission" date="2023-07" db="EMBL/GenBank/DDBJ databases">
        <title>Genomic analysis of Rhodococcus opacus VOC-14 with glycol ethers degradation activity.</title>
        <authorList>
            <person name="Narkevich D.A."/>
            <person name="Hlushen A.M."/>
            <person name="Akhremchuk A.E."/>
            <person name="Sikolenko M.A."/>
            <person name="Valentovich L.N."/>
        </authorList>
    </citation>
    <scope>NUCLEOTIDE SEQUENCE</scope>
    <source>
        <strain evidence="2">VOC-14</strain>
        <plasmid evidence="2">pRho-VOC14-C86</plasmid>
    </source>
</reference>
<dbReference type="EMBL" id="CP130955">
    <property type="protein sequence ID" value="WLF51529.1"/>
    <property type="molecule type" value="Genomic_DNA"/>
</dbReference>
<dbReference type="AlphaFoldDB" id="A0AAX3YTQ7"/>
<feature type="domain" description="AAA" evidence="1">
    <location>
        <begin position="64"/>
        <end position="243"/>
    </location>
</feature>
<gene>
    <name evidence="2" type="ORF">Q5707_38895</name>
</gene>
<dbReference type="Gene3D" id="3.40.50.300">
    <property type="entry name" value="P-loop containing nucleotide triphosphate hydrolases"/>
    <property type="match status" value="1"/>
</dbReference>
<dbReference type="RefSeq" id="WP_304710721.1">
    <property type="nucleotide sequence ID" value="NZ_CP130955.1"/>
</dbReference>
<evidence type="ECO:0000313" key="2">
    <source>
        <dbReference type="EMBL" id="WLF51529.1"/>
    </source>
</evidence>
<dbReference type="InterPro" id="IPR025669">
    <property type="entry name" value="AAA_dom"/>
</dbReference>
<evidence type="ECO:0000313" key="3">
    <source>
        <dbReference type="Proteomes" id="UP001231166"/>
    </source>
</evidence>
<sequence>MGNTSNAGNACNTCNAGNPGVAAIAIIDGNASINSETSSGTTRETPMPPRTHVVPQRDAVALHRVTAVINGKGGVFKTTLAANISGLLAESGYKVLLVDLDPQGNIAEDLGYTYGEIDDEGKNLAQALSFGDPITPVRDIRPNLDIIPGGTHLSMATAALASKATKDPIGAKLALATALAPLAGDYDMVLIDCPPGDETLQTAAAAAAKWLLVPTKTDGSSRKGMAAVAARLTSVMDVNEELELLGVVLVGVGANSTSVQRTAREGIATAFGGDADDVAFEKMVRHSEATALAIRERGVLVHELDDVVQSGPKWYEVVRGSAKAQEHAPKSAKEVAADLLAVCQEMVQRITEAEAAEVAAS</sequence>
<name>A0AAX3YTQ7_RHOOP</name>
<dbReference type="Pfam" id="PF13614">
    <property type="entry name" value="AAA_31"/>
    <property type="match status" value="1"/>
</dbReference>
<proteinExistence type="predicted"/>
<keyword evidence="2" id="KW-0614">Plasmid</keyword>
<protein>
    <submittedName>
        <fullName evidence="2">ParA family protein</fullName>
    </submittedName>
</protein>
<geneLocation type="plasmid" evidence="2 3">
    <name>pRho-VOC14-C86</name>
</geneLocation>
<dbReference type="InterPro" id="IPR027417">
    <property type="entry name" value="P-loop_NTPase"/>
</dbReference>
<dbReference type="PANTHER" id="PTHR13696:SF99">
    <property type="entry name" value="COBYRINIC ACID AC-DIAMIDE SYNTHASE"/>
    <property type="match status" value="1"/>
</dbReference>